<evidence type="ECO:0000256" key="3">
    <source>
        <dbReference type="SAM" id="MobiDB-lite"/>
    </source>
</evidence>
<dbReference type="PANTHER" id="PTHR32305">
    <property type="match status" value="1"/>
</dbReference>
<keyword evidence="1" id="KW-0677">Repeat</keyword>
<dbReference type="Pfam" id="PF21725">
    <property type="entry name" value="T7SS_signal"/>
    <property type="match status" value="1"/>
</dbReference>
<protein>
    <submittedName>
        <fullName evidence="8">RHS domain-containing protein</fullName>
    </submittedName>
</protein>
<dbReference type="EMBL" id="JAAFYZ010000007">
    <property type="protein sequence ID" value="MBS2545928.1"/>
    <property type="molecule type" value="Genomic_DNA"/>
</dbReference>
<dbReference type="NCBIfam" id="TIGR01643">
    <property type="entry name" value="YD_repeat_2x"/>
    <property type="match status" value="11"/>
</dbReference>
<evidence type="ECO:0000259" key="5">
    <source>
        <dbReference type="Pfam" id="PF20148"/>
    </source>
</evidence>
<feature type="domain" description="Teneurin-like YD-shell" evidence="7">
    <location>
        <begin position="844"/>
        <end position="978"/>
    </location>
</feature>
<comment type="caution">
    <text evidence="8">The sequence shown here is derived from an EMBL/GenBank/DDBJ whole genome shotgun (WGS) entry which is preliminary data.</text>
</comment>
<feature type="coiled-coil region" evidence="2">
    <location>
        <begin position="155"/>
        <end position="182"/>
    </location>
</feature>
<keyword evidence="2" id="KW-0175">Coiled coil</keyword>
<dbReference type="Proteomes" id="UP000730482">
    <property type="component" value="Unassembled WGS sequence"/>
</dbReference>
<dbReference type="InterPro" id="IPR022385">
    <property type="entry name" value="Rhs_assc_core"/>
</dbReference>
<feature type="coiled-coil region" evidence="2">
    <location>
        <begin position="97"/>
        <end position="128"/>
    </location>
</feature>
<dbReference type="Pfam" id="PF25023">
    <property type="entry name" value="TEN_YD-shell"/>
    <property type="match status" value="2"/>
</dbReference>
<proteinExistence type="predicted"/>
<dbReference type="InterPro" id="IPR045351">
    <property type="entry name" value="DUF6531"/>
</dbReference>
<gene>
    <name evidence="8" type="ORF">KGQ19_03505</name>
</gene>
<keyword evidence="9" id="KW-1185">Reference proteome</keyword>
<dbReference type="InterPro" id="IPR036689">
    <property type="entry name" value="ESAT-6-like_sf"/>
</dbReference>
<evidence type="ECO:0000259" key="6">
    <source>
        <dbReference type="Pfam" id="PF21725"/>
    </source>
</evidence>
<evidence type="ECO:0000256" key="1">
    <source>
        <dbReference type="ARBA" id="ARBA00022737"/>
    </source>
</evidence>
<dbReference type="InterPro" id="IPR050708">
    <property type="entry name" value="T6SS_VgrG/RHS"/>
</dbReference>
<feature type="domain" description="Putative T7SS secretion signal" evidence="6">
    <location>
        <begin position="19"/>
        <end position="185"/>
    </location>
</feature>
<name>A0ABS5KHS9_9ACTN</name>
<dbReference type="Pfam" id="PF20148">
    <property type="entry name" value="DUF6531"/>
    <property type="match status" value="1"/>
</dbReference>
<dbReference type="Pfam" id="PF03527">
    <property type="entry name" value="RHS"/>
    <property type="match status" value="1"/>
</dbReference>
<dbReference type="Gene3D" id="1.10.287.1060">
    <property type="entry name" value="ESAT-6-like"/>
    <property type="match status" value="1"/>
</dbReference>
<reference evidence="8 9" key="1">
    <citation type="submission" date="2020-02" db="EMBL/GenBank/DDBJ databases">
        <title>Acidophilic actinobacteria isolated from forest soil.</title>
        <authorList>
            <person name="Golinska P."/>
        </authorList>
    </citation>
    <scope>NUCLEOTIDE SEQUENCE [LARGE SCALE GENOMIC DNA]</scope>
    <source>
        <strain evidence="8 9">NL8</strain>
    </source>
</reference>
<evidence type="ECO:0000313" key="9">
    <source>
        <dbReference type="Proteomes" id="UP000730482"/>
    </source>
</evidence>
<dbReference type="InterPro" id="IPR031325">
    <property type="entry name" value="RHS_repeat"/>
</dbReference>
<dbReference type="Pfam" id="PF05593">
    <property type="entry name" value="RHS_repeat"/>
    <property type="match status" value="4"/>
</dbReference>
<dbReference type="InterPro" id="IPR056823">
    <property type="entry name" value="TEN-like_YD-shell"/>
</dbReference>
<feature type="region of interest" description="Disordered" evidence="3">
    <location>
        <begin position="1176"/>
        <end position="1199"/>
    </location>
</feature>
<evidence type="ECO:0000259" key="4">
    <source>
        <dbReference type="Pfam" id="PF03527"/>
    </source>
</evidence>
<organism evidence="8 9">
    <name type="scientific">Catenulispora pinistramenti</name>
    <dbReference type="NCBI Taxonomy" id="2705254"/>
    <lineage>
        <taxon>Bacteria</taxon>
        <taxon>Bacillati</taxon>
        <taxon>Actinomycetota</taxon>
        <taxon>Actinomycetes</taxon>
        <taxon>Catenulisporales</taxon>
        <taxon>Catenulisporaceae</taxon>
        <taxon>Catenulispora</taxon>
    </lineage>
</organism>
<accession>A0ABS5KHS9</accession>
<dbReference type="NCBIfam" id="TIGR03696">
    <property type="entry name" value="Rhs_assc_core"/>
    <property type="match status" value="1"/>
</dbReference>
<evidence type="ECO:0000313" key="8">
    <source>
        <dbReference type="EMBL" id="MBS2545928.1"/>
    </source>
</evidence>
<sequence>MARPTGWDILGLDGDPTPGVVESVQALAKQFGDFAHDVESASRSLNSFGSDAAAMQWIGKTADAFKAQYGPLPGRLQKLYTSYSEASDALSAYWPALQAAQNKADSALRQAQDANADLQRASVNATNTANDLKTTQQNHAANPNPQAVTDAQNAHTTAQNNLTNAKATMAALTKQANDAYNDRITAATACGHAIGKAQSDGIHNQSWWHHLGQELSDIGGEIADIANEIAPILDIIALATSWIPGLDVITAGLAEADNIIALVGTGMQIAGDAMQGHWGDALLGVGMLGLQFAGGKVLGKLGGEAEDEAGALGRDAENDVGSEARTAEGSTVAVKDGDPVDVVSGWMLTEATDVDLPGVLPLILRRSYASGYETGRLFGPGWSSTLDQRLAVNEAGVHFVGDDSERLDYPLPLGDTEVLPERGRRWPLVWDRHSDELRITDPWSGRTHHFSQVHYQDESGQIRDLTAITDRNGNTIRVVRDERGTPRMVEHPGYRIAVDTTDTAAGPRVSALRLLDDAAGPDSGPGTELRRFGYDQRGRLSEVVNSSGQPFRYEWDEQNRITAWEDRSGYRYTYFYDALGRVVRGEGGFQSGAFAYDPANRTTVATDSLGYQTTYYYDEYGHVCAERDPLGNTTLTETDRYGRVLSRTDAIGVTTGYEWDERGDLRRVVAGDGGVTAMDYNGLHQSVRVTRPDGAVWHREYDRRGNLTALTDPTGAVTRYQHSDTGALAAATDALGATTALESDAAGLTSLVRDATDSVTRNVRDAAGRVVALIDPLGAVTAFTWDADGRPLTRTGPDGARAQWEYDACGRLVKAVSPLGAATVYEPGPLGTVRSSVRPDGVRHTFAYDTELRLTGVTSAAGATWDFAYDPAGRLVGETDFIGRAMGYEYDAAGQLTARITGTGERIALDRDAAGRVTGRHTPEGEFAYSYDPAGRLLRATGPGTVLEYERDELGRVLAETIDGRTLRHRYDAVGRRTGRTTGSGVESEWAYDAAGGALALHAGASRLEFTLDAAGREISRTFGAHAQLVQEFDAAGRPVSQRVGVGADSERTTLSRSWTWRADGVPEEITDSLRGTRRIVSDASGRPTAVTAEGWNETYAYDAFGNVTSGPDSAEPTIAARTLIRQAGRTRYDYDAAGRLTSAVRRTLDGRQRVWTYTWDSQDRLIQADTPDQGTWRYSYDPNGRRTGKHRLGPDGSVTEQTLFTWDGSSVAEQWSPRPDGGAVTLTWDYDPGSFRPAAQRRRTWVDDAGRGEIDEAFHAIVTDLVGTPTELLDPDGRVAWHTNTTLWGRTIQTSAEAGVTCPLRFPGQYHDDETGLYYNLFRYYSPDSAAYLTPDPLGLAPAPNDHGYVNNPLTYSDPFGLYEDALGNEIEMGDDISDYHHTPGEVHEQILNVINHMDEHGERPPGVLSGGEGEAGTYRGHGMPKEAQQPRGYWRESDIFASETAADRQSTGRLVFGEKGEVWFTPHYKPGSWTKLRGAIR</sequence>
<evidence type="ECO:0000259" key="7">
    <source>
        <dbReference type="Pfam" id="PF25023"/>
    </source>
</evidence>
<feature type="domain" description="Teneurin-like YD-shell" evidence="7">
    <location>
        <begin position="595"/>
        <end position="723"/>
    </location>
</feature>
<feature type="domain" description="RHS protein conserved region" evidence="4">
    <location>
        <begin position="1262"/>
        <end position="1294"/>
    </location>
</feature>
<dbReference type="SUPFAM" id="SSF140453">
    <property type="entry name" value="EsxAB dimer-like"/>
    <property type="match status" value="1"/>
</dbReference>
<dbReference type="PANTHER" id="PTHR32305:SF15">
    <property type="entry name" value="PROTEIN RHSA-RELATED"/>
    <property type="match status" value="1"/>
</dbReference>
<feature type="domain" description="DUF6531" evidence="5">
    <location>
        <begin position="337"/>
        <end position="409"/>
    </location>
</feature>
<dbReference type="Gene3D" id="2.180.10.10">
    <property type="entry name" value="RHS repeat-associated core"/>
    <property type="match status" value="3"/>
</dbReference>
<dbReference type="InterPro" id="IPR001826">
    <property type="entry name" value="RHS"/>
</dbReference>
<evidence type="ECO:0000256" key="2">
    <source>
        <dbReference type="SAM" id="Coils"/>
    </source>
</evidence>
<dbReference type="InterPro" id="IPR049082">
    <property type="entry name" value="T7SS_signal"/>
</dbReference>
<dbReference type="InterPro" id="IPR006530">
    <property type="entry name" value="YD"/>
</dbReference>